<name>A0A2M3ZQN6_9DIPT</name>
<accession>A0A2M3ZQN6</accession>
<sequence length="81" mass="9287">MYVLLFLTICSSIFQVVISNLLLVCLLLLDPKVVCFVQDVYDFPVFEDNSVSFGCCFRCSLCFCCSFSRVIVLIFVCWWCG</sequence>
<protein>
    <submittedName>
        <fullName evidence="1">Putative secreted peptide</fullName>
    </submittedName>
</protein>
<dbReference type="AlphaFoldDB" id="A0A2M3ZQN6"/>
<dbReference type="EMBL" id="GGFM01010103">
    <property type="protein sequence ID" value="MBW30854.1"/>
    <property type="molecule type" value="Transcribed_RNA"/>
</dbReference>
<reference evidence="1" key="1">
    <citation type="submission" date="2018-01" db="EMBL/GenBank/DDBJ databases">
        <title>An insight into the sialome of Amazonian anophelines.</title>
        <authorList>
            <person name="Ribeiro J.M."/>
            <person name="Scarpassa V."/>
            <person name="Calvo E."/>
        </authorList>
    </citation>
    <scope>NUCLEOTIDE SEQUENCE</scope>
    <source>
        <tissue evidence="1">Salivary glands</tissue>
    </source>
</reference>
<proteinExistence type="predicted"/>
<organism evidence="1">
    <name type="scientific">Anopheles braziliensis</name>
    <dbReference type="NCBI Taxonomy" id="58242"/>
    <lineage>
        <taxon>Eukaryota</taxon>
        <taxon>Metazoa</taxon>
        <taxon>Ecdysozoa</taxon>
        <taxon>Arthropoda</taxon>
        <taxon>Hexapoda</taxon>
        <taxon>Insecta</taxon>
        <taxon>Pterygota</taxon>
        <taxon>Neoptera</taxon>
        <taxon>Endopterygota</taxon>
        <taxon>Diptera</taxon>
        <taxon>Nematocera</taxon>
        <taxon>Culicoidea</taxon>
        <taxon>Culicidae</taxon>
        <taxon>Anophelinae</taxon>
        <taxon>Anopheles</taxon>
    </lineage>
</organism>
<evidence type="ECO:0000313" key="1">
    <source>
        <dbReference type="EMBL" id="MBW30854.1"/>
    </source>
</evidence>